<dbReference type="EnsemblMetazoa" id="XM_019994688.1">
    <property type="protein sequence ID" value="XP_019850247.1"/>
    <property type="gene ID" value="LOC109581000"/>
</dbReference>
<reference evidence="3" key="2">
    <citation type="submission" date="2017-05" db="UniProtKB">
        <authorList>
            <consortium name="EnsemblMetazoa"/>
        </authorList>
    </citation>
    <scope>IDENTIFICATION</scope>
</reference>
<dbReference type="Pfam" id="PF17820">
    <property type="entry name" value="PDZ_6"/>
    <property type="match status" value="1"/>
</dbReference>
<accession>A0A1X7V9D0</accession>
<dbReference type="SMART" id="SM00228">
    <property type="entry name" value="PDZ"/>
    <property type="match status" value="1"/>
</dbReference>
<reference evidence="4" key="1">
    <citation type="journal article" date="2010" name="Nature">
        <title>The Amphimedon queenslandica genome and the evolution of animal complexity.</title>
        <authorList>
            <person name="Srivastava M."/>
            <person name="Simakov O."/>
            <person name="Chapman J."/>
            <person name="Fahey B."/>
            <person name="Gauthier M.E."/>
            <person name="Mitros T."/>
            <person name="Richards G.S."/>
            <person name="Conaco C."/>
            <person name="Dacre M."/>
            <person name="Hellsten U."/>
            <person name="Larroux C."/>
            <person name="Putnam N.H."/>
            <person name="Stanke M."/>
            <person name="Adamska M."/>
            <person name="Darling A."/>
            <person name="Degnan S.M."/>
            <person name="Oakley T.H."/>
            <person name="Plachetzki D.C."/>
            <person name="Zhai Y."/>
            <person name="Adamski M."/>
            <person name="Calcino A."/>
            <person name="Cummins S.F."/>
            <person name="Goodstein D.M."/>
            <person name="Harris C."/>
            <person name="Jackson D.J."/>
            <person name="Leys S.P."/>
            <person name="Shu S."/>
            <person name="Woodcroft B.J."/>
            <person name="Vervoort M."/>
            <person name="Kosik K.S."/>
            <person name="Manning G."/>
            <person name="Degnan B.M."/>
            <person name="Rokhsar D.S."/>
        </authorList>
    </citation>
    <scope>NUCLEOTIDE SEQUENCE [LARGE SCALE GENOMIC DNA]</scope>
</reference>
<evidence type="ECO:0000259" key="1">
    <source>
        <dbReference type="PROSITE" id="PS50003"/>
    </source>
</evidence>
<protein>
    <recommendedName>
        <fullName evidence="5">PDZ and pleckstrin homology domains 1</fullName>
    </recommendedName>
</protein>
<dbReference type="SUPFAM" id="SSF50729">
    <property type="entry name" value="PH domain-like"/>
    <property type="match status" value="2"/>
</dbReference>
<evidence type="ECO:0008006" key="5">
    <source>
        <dbReference type="Google" id="ProtNLM"/>
    </source>
</evidence>
<dbReference type="Gene3D" id="2.30.29.30">
    <property type="entry name" value="Pleckstrin-homology domain (PH domain)/Phosphotyrosine-binding domain (PTB)"/>
    <property type="match status" value="2"/>
</dbReference>
<feature type="domain" description="PDZ" evidence="2">
    <location>
        <begin position="113"/>
        <end position="188"/>
    </location>
</feature>
<dbReference type="EnsemblMetazoa" id="Aqu2.1.36117_001">
    <property type="protein sequence ID" value="Aqu2.1.36117_001"/>
    <property type="gene ID" value="Aqu2.1.36117"/>
</dbReference>
<dbReference type="PROSITE" id="PS50106">
    <property type="entry name" value="PDZ"/>
    <property type="match status" value="1"/>
</dbReference>
<evidence type="ECO:0000313" key="3">
    <source>
        <dbReference type="EnsemblMetazoa" id="Aqu2.1.36117_001"/>
    </source>
</evidence>
<dbReference type="InterPro" id="IPR036034">
    <property type="entry name" value="PDZ_sf"/>
</dbReference>
<dbReference type="InterPro" id="IPR011993">
    <property type="entry name" value="PH-like_dom_sf"/>
</dbReference>
<dbReference type="PANTHER" id="PTHR47644">
    <property type="entry name" value="AGAP008221-PA"/>
    <property type="match status" value="1"/>
</dbReference>
<dbReference type="InParanoid" id="A0A1X7V9D0"/>
<feature type="domain" description="PH" evidence="1">
    <location>
        <begin position="323"/>
        <end position="421"/>
    </location>
</feature>
<proteinExistence type="predicted"/>
<feature type="domain" description="PH" evidence="1">
    <location>
        <begin position="197"/>
        <end position="298"/>
    </location>
</feature>
<dbReference type="InterPro" id="IPR001849">
    <property type="entry name" value="PH_domain"/>
</dbReference>
<name>A0A1X7V9D0_AMPQE</name>
<dbReference type="InterPro" id="IPR041489">
    <property type="entry name" value="PDZ_6"/>
</dbReference>
<organism evidence="3">
    <name type="scientific">Amphimedon queenslandica</name>
    <name type="common">Sponge</name>
    <dbReference type="NCBI Taxonomy" id="400682"/>
    <lineage>
        <taxon>Eukaryota</taxon>
        <taxon>Metazoa</taxon>
        <taxon>Porifera</taxon>
        <taxon>Demospongiae</taxon>
        <taxon>Heteroscleromorpha</taxon>
        <taxon>Haplosclerida</taxon>
        <taxon>Niphatidae</taxon>
        <taxon>Amphimedon</taxon>
    </lineage>
</organism>
<dbReference type="STRING" id="400682.A0A1X7V9D0"/>
<dbReference type="SUPFAM" id="SSF50156">
    <property type="entry name" value="PDZ domain-like"/>
    <property type="match status" value="1"/>
</dbReference>
<dbReference type="Pfam" id="PF00169">
    <property type="entry name" value="PH"/>
    <property type="match status" value="2"/>
</dbReference>
<gene>
    <name evidence="3" type="primary">109581000</name>
</gene>
<dbReference type="OrthoDB" id="2157866at2759"/>
<dbReference type="Proteomes" id="UP000007879">
    <property type="component" value="Unassembled WGS sequence"/>
</dbReference>
<evidence type="ECO:0000313" key="4">
    <source>
        <dbReference type="Proteomes" id="UP000007879"/>
    </source>
</evidence>
<dbReference type="Gene3D" id="2.30.42.10">
    <property type="match status" value="1"/>
</dbReference>
<dbReference type="KEGG" id="aqu:109581000"/>
<dbReference type="AlphaFoldDB" id="A0A1X7V9D0"/>
<dbReference type="PROSITE" id="PS50003">
    <property type="entry name" value="PH_DOMAIN"/>
    <property type="match status" value="2"/>
</dbReference>
<dbReference type="eggNOG" id="ENOG502S2QE">
    <property type="taxonomic scope" value="Eukaryota"/>
</dbReference>
<keyword evidence="4" id="KW-1185">Reference proteome</keyword>
<dbReference type="SMART" id="SM00233">
    <property type="entry name" value="PH"/>
    <property type="match status" value="2"/>
</dbReference>
<sequence>MSLPDLLKDVNSAETPEKSSAPQLLVCSMKYDGEVGGPCKPKKLPLRETMSAGGGIGHGLGSTLGTINSAVTDFDWESDSLSSLDEGEAAWDALGRMNSIRRSNRFDKPQLLTVELKRTADGFGLELEGRSPPLIHAVSGEAETKGLRAGDIILEVNGVSVREYSHQETGRLIAKDGATGVILLVRTVKPTITPSGKIVYADWLYKKGGSGFAGRSWRKRWFVVRDDCVAYYYPAAEENIRPLGAVVLHNYTISKAANESKKLYCFKAVKGGAKMYLFAAEDEAKMNRWAQVFTEAANLENREQVHITGSAQNVSVSALSIKNPECHGFLYKQQGRGILGWKRIYCILKCRQLFFYSNMADRMALGVLNLDTYEISSGKSKEKKFYFHAVPAYSSLKNVNFYVETESERERWLDSIAKSTQGPTPLQRTT</sequence>
<dbReference type="PANTHER" id="PTHR47644:SF1">
    <property type="entry name" value="PDZ DOMAIN-CONTAINING PROTEIN"/>
    <property type="match status" value="1"/>
</dbReference>
<dbReference type="OMA" id="LRVWCTE"/>
<dbReference type="InterPro" id="IPR001478">
    <property type="entry name" value="PDZ"/>
</dbReference>
<evidence type="ECO:0000259" key="2">
    <source>
        <dbReference type="PROSITE" id="PS50106"/>
    </source>
</evidence>